<evidence type="ECO:0000313" key="3">
    <source>
        <dbReference type="Proteomes" id="UP000596902"/>
    </source>
</evidence>
<protein>
    <submittedName>
        <fullName evidence="2">Uncharacterized protein</fullName>
    </submittedName>
</protein>
<evidence type="ECO:0000313" key="2">
    <source>
        <dbReference type="EMBL" id="KAF7671167.1"/>
    </source>
</evidence>
<feature type="region of interest" description="Disordered" evidence="1">
    <location>
        <begin position="444"/>
        <end position="466"/>
    </location>
</feature>
<feature type="region of interest" description="Disordered" evidence="1">
    <location>
        <begin position="167"/>
        <end position="186"/>
    </location>
</feature>
<dbReference type="EMBL" id="JAAABM010000024">
    <property type="protein sequence ID" value="KAF7671167.1"/>
    <property type="molecule type" value="Genomic_DNA"/>
</dbReference>
<sequence length="1197" mass="132299">RLLSPVLKADVNLKRKMSEDPDEEPAPSPQSAERPRKTLKGKKRIQEKLVKDTSRVMPYGCPGYGGTCQEHKKRRWTSKTKFLDHFMTEHPEEYKSIDRCGVVDGFKCLECKKRNSSFGVDTGVVTSTHIRELAVHVWHDHMISRTTVVHVQRGEVGVKDEPKESFDIRYNESGGTGLGDQNQSSMTIEKDEIKPAKSSGTEHEQTCDVGPDASLCCDVGSDSNILGEFDFGTDANFMDFFDLNGVLADFEIPEHQPSTLEQNSSTPDIDVDQDASTTATSSGTVKEDNAIQYFLRLKFSPEQIIKFAKTHKDSKEYGHDEALEIISGVETEELPERIRTVKARLLSAATMSSPIPTAATLPTTATLPTSTTVSTPTTVTTPTTVLTPATVFTSATVPTPGTIITSVIIPTPTCINREQFEAFDAEPAPQGIKRPRIDSMNGELASTAEPQATNAPKTKKARKLDRRGCPDNNWKCVPEETKGRAKWTSMVQFKKHYKTYHLVSSFFIVLHPSTSESFPNLITNLLRVVLRTLLFTVICIISMSNQFDSSWANKSSSKPDIRSTFGNTVIPNGSSDASNTTCKEAGYQVGIEPNNQAPAFETETIGSHAPLAPVASEPQRKADKSIQDEAIAAMLSRGTDPKNIPKYVQHHIIAKETGNHRDLDIISQIPSTELQERISNVEVQLKRAQQSFDETFTSPNELPNEGIPSSSMSPTLYDLLGITEGIPLPSKQDISMLNPNAYPKVSTPAKSPDTVDEDKAIQLLLQGGLRPEQIINFVRIHKVSKEAGNHEALDIISGVQTDELLQRIHRVETLLVSAAPTSSNKSVFTARPTSIRLMREPSEGFDKKLDVSFQEAGRTSRELRTFQGLQRPIDEVAQGIVGTLAFVVIEEYISPKVVQIVCAQAAAQGWREGDFPCDGTYYDPELGNPAVTRELDSVRTMLTAEAAVGYITWPIMDEHLDFTNNSPNADQYEYVKSSPDTCHDVQVDQAIDRTLDEVYASPKAKQQDQAISFMLEVNTRDDLLRLTETFTAAEDAGYNHCLSIISEIPAENRAGRFAAIESLSMNATSEPLADLERQPQTGGETYHQARNRRPTASSSRAPKPVHPKRYGCPGQQGSCPEHRRRAWRSLVTFFEHLQDNHTGEFETPDGLMCPQCAKRDDSTNPMAYPLDGRELAKHIWTDHMTSMPGRSSSGSSQ</sequence>
<reference evidence="2" key="2">
    <citation type="submission" date="2020-08" db="EMBL/GenBank/DDBJ databases">
        <title>Draft Genome Sequence of Cumin Blight Pathogen Alternaria burnsii.</title>
        <authorList>
            <person name="Feng Z."/>
        </authorList>
    </citation>
    <scope>NUCLEOTIDE SEQUENCE</scope>
    <source>
        <strain evidence="2">CBS107.38</strain>
    </source>
</reference>
<feature type="compositionally biased region" description="Polar residues" evidence="1">
    <location>
        <begin position="257"/>
        <end position="267"/>
    </location>
</feature>
<comment type="caution">
    <text evidence="2">The sequence shown here is derived from an EMBL/GenBank/DDBJ whole genome shotgun (WGS) entry which is preliminary data.</text>
</comment>
<dbReference type="AlphaFoldDB" id="A0A8H7AV97"/>
<feature type="region of interest" description="Disordered" evidence="1">
    <location>
        <begin position="1069"/>
        <end position="1119"/>
    </location>
</feature>
<gene>
    <name evidence="2" type="ORF">GT037_010728</name>
</gene>
<feature type="region of interest" description="Disordered" evidence="1">
    <location>
        <begin position="9"/>
        <end position="44"/>
    </location>
</feature>
<keyword evidence="3" id="KW-1185">Reference proteome</keyword>
<name>A0A8H7AV97_9PLEO</name>
<organism evidence="2 3">
    <name type="scientific">Alternaria burnsii</name>
    <dbReference type="NCBI Taxonomy" id="1187904"/>
    <lineage>
        <taxon>Eukaryota</taxon>
        <taxon>Fungi</taxon>
        <taxon>Dikarya</taxon>
        <taxon>Ascomycota</taxon>
        <taxon>Pezizomycotina</taxon>
        <taxon>Dothideomycetes</taxon>
        <taxon>Pleosporomycetidae</taxon>
        <taxon>Pleosporales</taxon>
        <taxon>Pleosporineae</taxon>
        <taxon>Pleosporaceae</taxon>
        <taxon>Alternaria</taxon>
        <taxon>Alternaria sect. Alternaria</taxon>
    </lineage>
</organism>
<feature type="region of interest" description="Disordered" evidence="1">
    <location>
        <begin position="257"/>
        <end position="283"/>
    </location>
</feature>
<feature type="region of interest" description="Disordered" evidence="1">
    <location>
        <begin position="357"/>
        <end position="379"/>
    </location>
</feature>
<proteinExistence type="predicted"/>
<accession>A0A8H7AV97</accession>
<feature type="compositionally biased region" description="Polar residues" evidence="1">
    <location>
        <begin position="274"/>
        <end position="283"/>
    </location>
</feature>
<dbReference type="RefSeq" id="XP_038781545.1">
    <property type="nucleotide sequence ID" value="XM_038935775.1"/>
</dbReference>
<dbReference type="GeneID" id="62208953"/>
<evidence type="ECO:0000256" key="1">
    <source>
        <dbReference type="SAM" id="MobiDB-lite"/>
    </source>
</evidence>
<feature type="non-terminal residue" evidence="2">
    <location>
        <position position="1"/>
    </location>
</feature>
<reference evidence="2" key="1">
    <citation type="submission" date="2020-01" db="EMBL/GenBank/DDBJ databases">
        <authorList>
            <person name="Feng Z.H.Z."/>
        </authorList>
    </citation>
    <scope>NUCLEOTIDE SEQUENCE</scope>
    <source>
        <strain evidence="2">CBS107.38</strain>
    </source>
</reference>
<dbReference type="Proteomes" id="UP000596902">
    <property type="component" value="Unassembled WGS sequence"/>
</dbReference>